<feature type="compositionally biased region" description="Low complexity" evidence="1">
    <location>
        <begin position="86"/>
        <end position="98"/>
    </location>
</feature>
<organism evidence="2 3">
    <name type="scientific">Rhizophlyctis rosea</name>
    <dbReference type="NCBI Taxonomy" id="64517"/>
    <lineage>
        <taxon>Eukaryota</taxon>
        <taxon>Fungi</taxon>
        <taxon>Fungi incertae sedis</taxon>
        <taxon>Chytridiomycota</taxon>
        <taxon>Chytridiomycota incertae sedis</taxon>
        <taxon>Chytridiomycetes</taxon>
        <taxon>Rhizophlyctidales</taxon>
        <taxon>Rhizophlyctidaceae</taxon>
        <taxon>Rhizophlyctis</taxon>
    </lineage>
</organism>
<gene>
    <name evidence="2" type="primary">DCLRE1A</name>
    <name evidence="2" type="ORF">HK097_000455</name>
</gene>
<comment type="caution">
    <text evidence="2">The sequence shown here is derived from an EMBL/GenBank/DDBJ whole genome shotgun (WGS) entry which is preliminary data.</text>
</comment>
<proteinExistence type="predicted"/>
<name>A0AAD5S8G7_9FUNG</name>
<sequence length="326" mass="35216">MDVDVVPSLTKDRTWVEEETSDESSPTRSPYFATDVVETPESSTAPTAGTPPQIGWSLSTSTSVCISENGEARESPQNILEANDPSSAGSLTSVSTSAITSNARATQQHVNLCLDNPSPSPPAPSDPEPSPPTLPEPELPLSGIRTFLANIKENVKELLSVKDEDPPPSHLSPLPITPTTDLNTSTDDNVVQSDMKMDVDVGGPSGEVFTNEPVEGYVGDTHGRNQLRGVRKCPWYKRMPGTKFTVDAFCYGRVPGCEAYFLSHFHADHYGGLTSAFSHGPIYCSVVTGNLIVQQLRVKEEYVHRLPLDTPVKIMGVKVVLIEANQ</sequence>
<dbReference type="GO" id="GO:0035312">
    <property type="term" value="F:5'-3' DNA exonuclease activity"/>
    <property type="evidence" value="ECO:0007669"/>
    <property type="project" value="TreeGrafter"/>
</dbReference>
<evidence type="ECO:0000313" key="3">
    <source>
        <dbReference type="Proteomes" id="UP001212841"/>
    </source>
</evidence>
<evidence type="ECO:0000256" key="1">
    <source>
        <dbReference type="SAM" id="MobiDB-lite"/>
    </source>
</evidence>
<feature type="compositionally biased region" description="Polar residues" evidence="1">
    <location>
        <begin position="56"/>
        <end position="66"/>
    </location>
</feature>
<reference evidence="2" key="1">
    <citation type="submission" date="2020-05" db="EMBL/GenBank/DDBJ databases">
        <title>Phylogenomic resolution of chytrid fungi.</title>
        <authorList>
            <person name="Stajich J.E."/>
            <person name="Amses K."/>
            <person name="Simmons R."/>
            <person name="Seto K."/>
            <person name="Myers J."/>
            <person name="Bonds A."/>
            <person name="Quandt C.A."/>
            <person name="Barry K."/>
            <person name="Liu P."/>
            <person name="Grigoriev I."/>
            <person name="Longcore J.E."/>
            <person name="James T.Y."/>
        </authorList>
    </citation>
    <scope>NUCLEOTIDE SEQUENCE</scope>
    <source>
        <strain evidence="2">JEL0318</strain>
    </source>
</reference>
<dbReference type="GO" id="GO:0036297">
    <property type="term" value="P:interstrand cross-link repair"/>
    <property type="evidence" value="ECO:0007669"/>
    <property type="project" value="TreeGrafter"/>
</dbReference>
<accession>A0AAD5S8G7</accession>
<protein>
    <submittedName>
        <fullName evidence="2">DNA cross-link repair 1A protein</fullName>
    </submittedName>
</protein>
<dbReference type="CDD" id="cd16273">
    <property type="entry name" value="SNM1A-1C-like_MBL-fold"/>
    <property type="match status" value="1"/>
</dbReference>
<feature type="compositionally biased region" description="Polar residues" evidence="1">
    <location>
        <begin position="99"/>
        <end position="110"/>
    </location>
</feature>
<dbReference type="PANTHER" id="PTHR23240:SF6">
    <property type="entry name" value="DNA CROSS-LINK REPAIR 1A PROTEIN"/>
    <property type="match status" value="1"/>
</dbReference>
<dbReference type="EMBL" id="JADGJD010001079">
    <property type="protein sequence ID" value="KAJ3046847.1"/>
    <property type="molecule type" value="Genomic_DNA"/>
</dbReference>
<dbReference type="Proteomes" id="UP001212841">
    <property type="component" value="Unassembled WGS sequence"/>
</dbReference>
<feature type="compositionally biased region" description="Pro residues" evidence="1">
    <location>
        <begin position="118"/>
        <end position="138"/>
    </location>
</feature>
<dbReference type="SUPFAM" id="SSF56281">
    <property type="entry name" value="Metallo-hydrolase/oxidoreductase"/>
    <property type="match status" value="1"/>
</dbReference>
<evidence type="ECO:0000313" key="2">
    <source>
        <dbReference type="EMBL" id="KAJ3046847.1"/>
    </source>
</evidence>
<feature type="region of interest" description="Disordered" evidence="1">
    <location>
        <begin position="161"/>
        <end position="183"/>
    </location>
</feature>
<dbReference type="GO" id="GO:0006303">
    <property type="term" value="P:double-strand break repair via nonhomologous end joining"/>
    <property type="evidence" value="ECO:0007669"/>
    <property type="project" value="TreeGrafter"/>
</dbReference>
<feature type="region of interest" description="Disordered" evidence="1">
    <location>
        <begin position="1"/>
        <end position="140"/>
    </location>
</feature>
<dbReference type="PANTHER" id="PTHR23240">
    <property type="entry name" value="DNA CROSS-LINK REPAIR PROTEIN PSO2/SNM1-RELATED"/>
    <property type="match status" value="1"/>
</dbReference>
<dbReference type="Gene3D" id="3.60.15.10">
    <property type="entry name" value="Ribonuclease Z/Hydroxyacylglutathione hydrolase-like"/>
    <property type="match status" value="1"/>
</dbReference>
<dbReference type="AlphaFoldDB" id="A0AAD5S8G7"/>
<dbReference type="InterPro" id="IPR036866">
    <property type="entry name" value="RibonucZ/Hydroxyglut_hydro"/>
</dbReference>
<dbReference type="GO" id="GO:0003684">
    <property type="term" value="F:damaged DNA binding"/>
    <property type="evidence" value="ECO:0007669"/>
    <property type="project" value="TreeGrafter"/>
</dbReference>
<keyword evidence="3" id="KW-1185">Reference proteome</keyword>